<feature type="signal peptide" evidence="2">
    <location>
        <begin position="1"/>
        <end position="28"/>
    </location>
</feature>
<comment type="caution">
    <text evidence="4">The sequence shown here is derived from an EMBL/GenBank/DDBJ whole genome shotgun (WGS) entry which is preliminary data.</text>
</comment>
<dbReference type="Gene3D" id="2.180.10.10">
    <property type="entry name" value="RHS repeat-associated core"/>
    <property type="match status" value="2"/>
</dbReference>
<keyword evidence="2" id="KW-0732">Signal</keyword>
<dbReference type="EMBL" id="VYKK01000005">
    <property type="protein sequence ID" value="KAA9006329.1"/>
    <property type="molecule type" value="Genomic_DNA"/>
</dbReference>
<organism evidence="4 5">
    <name type="scientific">Paenibacillus spiritus</name>
    <dbReference type="NCBI Taxonomy" id="2496557"/>
    <lineage>
        <taxon>Bacteria</taxon>
        <taxon>Bacillati</taxon>
        <taxon>Bacillota</taxon>
        <taxon>Bacilli</taxon>
        <taxon>Bacillales</taxon>
        <taxon>Paenibacillaceae</taxon>
        <taxon>Paenibacillus</taxon>
    </lineage>
</organism>
<feature type="domain" description="Teneurin-like YD-shell" evidence="3">
    <location>
        <begin position="1370"/>
        <end position="1639"/>
    </location>
</feature>
<dbReference type="RefSeq" id="WP_150457160.1">
    <property type="nucleotide sequence ID" value="NZ_VYKK01000005.1"/>
</dbReference>
<dbReference type="Proteomes" id="UP000367750">
    <property type="component" value="Unassembled WGS sequence"/>
</dbReference>
<dbReference type="InterPro" id="IPR031325">
    <property type="entry name" value="RHS_repeat"/>
</dbReference>
<evidence type="ECO:0000259" key="3">
    <source>
        <dbReference type="Pfam" id="PF25023"/>
    </source>
</evidence>
<evidence type="ECO:0000256" key="1">
    <source>
        <dbReference type="ARBA" id="ARBA00022737"/>
    </source>
</evidence>
<feature type="chain" id="PRO_5023866783" evidence="2">
    <location>
        <begin position="29"/>
        <end position="1859"/>
    </location>
</feature>
<gene>
    <name evidence="4" type="ORF">F4V43_05035</name>
</gene>
<dbReference type="OrthoDB" id="41445at2"/>
<keyword evidence="5" id="KW-1185">Reference proteome</keyword>
<dbReference type="NCBIfam" id="TIGR03696">
    <property type="entry name" value="Rhs_assc_core"/>
    <property type="match status" value="1"/>
</dbReference>
<reference evidence="4 5" key="1">
    <citation type="submission" date="2019-09" db="EMBL/GenBank/DDBJ databases">
        <title>Bacillus ochoae sp. nov., Paenibacillus whitsoniae sp. nov., Paenibacillus spiritus sp. nov. Isolated from the Mars Exploration Rover during spacecraft assembly.</title>
        <authorList>
            <person name="Seuylemezian A."/>
            <person name="Vaishampayan P."/>
        </authorList>
    </citation>
    <scope>NUCLEOTIDE SEQUENCE [LARGE SCALE GENOMIC DNA]</scope>
    <source>
        <strain evidence="4 5">MER_111</strain>
    </source>
</reference>
<protein>
    <submittedName>
        <fullName evidence="4">RHS repeat-associated core domain-containing protein</fullName>
    </submittedName>
</protein>
<evidence type="ECO:0000256" key="2">
    <source>
        <dbReference type="SAM" id="SignalP"/>
    </source>
</evidence>
<dbReference type="InterPro" id="IPR022385">
    <property type="entry name" value="Rhs_assc_core"/>
</dbReference>
<dbReference type="InterPro" id="IPR050708">
    <property type="entry name" value="T6SS_VgrG/RHS"/>
</dbReference>
<dbReference type="Pfam" id="PF25023">
    <property type="entry name" value="TEN_YD-shell"/>
    <property type="match status" value="1"/>
</dbReference>
<keyword evidence="1" id="KW-0677">Repeat</keyword>
<name>A0A5J5GDQ8_9BACL</name>
<evidence type="ECO:0000313" key="5">
    <source>
        <dbReference type="Proteomes" id="UP000367750"/>
    </source>
</evidence>
<evidence type="ECO:0000313" key="4">
    <source>
        <dbReference type="EMBL" id="KAA9006329.1"/>
    </source>
</evidence>
<proteinExistence type="predicted"/>
<accession>A0A5J5GDQ8</accession>
<dbReference type="PANTHER" id="PTHR32305">
    <property type="match status" value="1"/>
</dbReference>
<dbReference type="InterPro" id="IPR056823">
    <property type="entry name" value="TEN-like_YD-shell"/>
</dbReference>
<dbReference type="PANTHER" id="PTHR32305:SF15">
    <property type="entry name" value="PROTEIN RHSA-RELATED"/>
    <property type="match status" value="1"/>
</dbReference>
<dbReference type="Pfam" id="PF05593">
    <property type="entry name" value="RHS_repeat"/>
    <property type="match status" value="1"/>
</dbReference>
<sequence length="1859" mass="208443">MIKTSLIKKAGVALLALLLLVPEMGVFAAGGTTAKAVPVSIAAPLEIPKQEPPSSDGSYSAPSTIPENLPVSRSVYWTNAKDRGVLSSEQLAEMSLTLKNTDARILRIKDKYAGSGKMKNGMAASNLGAAEPRLSDEQVRSLMLQGATTEDVFEAAYLARETGLDPIELYLQKTKSRKSWEDLRTVKQRENKISAEKTGNVTGSVYASSLDVTGDTGQFENALLKAADASLIANSPLTAQINGVIKDFALESIKQLSKPQYSDQDATAETVDPTSTSLIWKSTQISLPGRDGLDLNLGVMYNSTDSEMEQVNFNNTIYNLGTGWSFRFPSIQPAPDNKYYYRDGEGSIYESTFSANDTGLEAYTHLKGYKGKDRQLVQDLDHSYSNGQFSSTYYMEYPDKKREYFGGPNNRLLAIVDRFGNTITFRYSPEGMLSYIQDTVGRKMTFTYDNQAVYSVENNNANPITEKLVVQVYDASGSPQQKVTYSRIRVGHTFINGHPDGVIDRYWAGTPFIQLQSITLQSGEEINFRHYDNYYLYHPTLKTSDVRDPDTGFLYFDLLSSVEYTHSQSVFVWGDLPGNLMGKGNIHHPSITERYDQLKKGSGFSGKYNDLSYEHDRYSDGYPDYFKDEYSSSIPDTYTYSTIIKNLNGQRTTTYTFNNKDQLMTTKAEAANGEKIIDKNTGFHAVFTQSPTTSEHWEYGIGDTDITANKLYSETSYDDLGYVTSTTRPVTGEQWANPTLRGKNTTTYEYDSSFHLISRKTWYKSESDPLPLTETYLYHNGGDKSGRLETYTGPDGTTGFTYEMVQDGGAGGNKVSKVTAIRTAGGKLASRSVTTFGSEYGYAYPTVIQQLFNVSLPTEKAITTTKKYDAATGLVTEQKDSNGQTTNYDYDNQGRIKKITYPKMISNDNGTPYQDTEEYNYYPNMVSDHFDETNAGIHVLKVDTFKIRTQLTSGAKSITYCNYLYNGLGMLLTQEQWDEYQAKWTFDQFHYNESGQATYAKDKSGNTVTAGYDVWGRQNLGVDEFANRYISEYDLKQRKTTNYRISAADGKTWNRVEETQNPWGQVTSRTTTYTDLHQKAQTISEQYRYDLAGNLTGYTDPNQNMNEDGVTTSFVYDGLNRLAQVKNALNQSTFYIYDGNNQITKVSMQEKGGAPQTLKTGVYNEVGLPIAKQDGLGQSESLSYNSMGQLEQRTDRNSTVISNHYNEAGVLDKTVWSGTVNGAAANREVRLFLGDSRGSRYNTTRWYDNNVAAPSVSQTNLFDSLDRLRWVDSQGNGYSSQLNLKRDILGQVIQQISTSSAFGNFYTNYTYNKTRVETVQTDGKEVPSGNETAKAWYTYEGNGLVSSIRYPLLSDGTTLKAVFVHDANLNWLQQVTNTKGDNVLTKYEYEYDCNGNIMKVTEQGSDRMARWSMYTYDALNRLKTVTRSDGSAAEYMYDLRGNRNTLSDTSPGSTDFSAVSYSYDLMNTLTGLTKNNVSTNFAYLPDGLRYQKSSGGNTTQYGYNANGEVVTETKGNEKAEYVRGDRLLVKKDVTISTAVKDYYYLYNGHGDVVQIVDTTGKVLNSYGYDEWGNLTSQIEGISNSFKYAGEMYDDETGLYYLRARYYDPGTGRFLNEDTYEGQIDNPLSLNLYTYVSNNPLIYTDPTGHRKASDNDELAGYTQQYADDYEKAKRNGDKEGMVYAEKMADTMRVSYYRMYGLEVPSDVKYTDASLKMQKAFRFGYFTYIAAARMPPQSFFNGESPLNVAYLTKNPEFIANLGPDNVAKIFQNEGFEVTKATLNSGNGVKLMIKGNQINYIQFSNGEGRHGVPYIKVNGNEIKVKIVIGNPGQYKGNVQEEIKTGTRFYWLEGNQYKGWRGE</sequence>